<dbReference type="PANTHER" id="PTHR23507">
    <property type="entry name" value="ZGC:174356"/>
    <property type="match status" value="1"/>
</dbReference>
<feature type="region of interest" description="Disordered" evidence="5">
    <location>
        <begin position="1"/>
        <end position="41"/>
    </location>
</feature>
<dbReference type="InterPro" id="IPR036259">
    <property type="entry name" value="MFS_trans_sf"/>
</dbReference>
<feature type="transmembrane region" description="Helical" evidence="6">
    <location>
        <begin position="211"/>
        <end position="232"/>
    </location>
</feature>
<gene>
    <name evidence="7" type="ORF">N7468_003022</name>
</gene>
<feature type="transmembrane region" description="Helical" evidence="6">
    <location>
        <begin position="384"/>
        <end position="404"/>
    </location>
</feature>
<evidence type="ECO:0000256" key="6">
    <source>
        <dbReference type="SAM" id="Phobius"/>
    </source>
</evidence>
<dbReference type="AlphaFoldDB" id="A0A9W9TRU8"/>
<feature type="transmembrane region" description="Helical" evidence="6">
    <location>
        <begin position="476"/>
        <end position="496"/>
    </location>
</feature>
<sequence length="504" mass="53848">MGNKKSNESKALETTSLVQSQSKSAQKKASHASNTPQVKKGDGGSNVVVNFLCIAMFFGACAHGFFIIPTTSVVEDILCRQYYREEVNTGTWLSVDSSDLKCKENSIQSNLALILAVRDSLQAGVGVFASLPWGIAADRLGRKSVIALGLAGLALSQLWFMLVAWFPGYFPVESLWLGSAFLLLGGGDAVLGAICFSMIADVTTESTRAAAFMRLIIASHTASFVAPALASVMMEIRGPWLCLVASCSILTFLGIATVLFLPEAGGPKGKHAPAAKTGTGFRSAVETGMKELWASTHLYSVALLLLTFIGTVPGVHSTGSFMTQFASKRYEIKLSQAGYIQSIYSCATVTVCLAILPSVSKLVMRSEVPQFLRPSSESRRDLLLAQWSFACLTVGSLVCAISAVLPTFMLGLLISALGTGNSSLVRSLCSLYVSTDLRSSLYTFMGIVEFLVAFVSHPSLAFLFSKGMHLGDGWVGLPYFGVAVVCFLAWVMLNFVKPPPAKPK</sequence>
<feature type="transmembrane region" description="Helical" evidence="6">
    <location>
        <begin position="298"/>
        <end position="319"/>
    </location>
</feature>
<reference evidence="7" key="2">
    <citation type="journal article" date="2023" name="IMA Fungus">
        <title>Comparative genomic study of the Penicillium genus elucidates a diverse pangenome and 15 lateral gene transfer events.</title>
        <authorList>
            <person name="Petersen C."/>
            <person name="Sorensen T."/>
            <person name="Nielsen M.R."/>
            <person name="Sondergaard T.E."/>
            <person name="Sorensen J.L."/>
            <person name="Fitzpatrick D.A."/>
            <person name="Frisvad J.C."/>
            <person name="Nielsen K.L."/>
        </authorList>
    </citation>
    <scope>NUCLEOTIDE SEQUENCE</scope>
    <source>
        <strain evidence="7">IBT 19713</strain>
    </source>
</reference>
<feature type="transmembrane region" description="Helical" evidence="6">
    <location>
        <begin position="238"/>
        <end position="261"/>
    </location>
</feature>
<evidence type="ECO:0000313" key="8">
    <source>
        <dbReference type="Proteomes" id="UP001150941"/>
    </source>
</evidence>
<feature type="compositionally biased region" description="Basic and acidic residues" evidence="5">
    <location>
        <begin position="1"/>
        <end position="11"/>
    </location>
</feature>
<feature type="transmembrane region" description="Helical" evidence="6">
    <location>
        <begin position="145"/>
        <end position="170"/>
    </location>
</feature>
<proteinExistence type="predicted"/>
<dbReference type="SUPFAM" id="SSF103473">
    <property type="entry name" value="MFS general substrate transporter"/>
    <property type="match status" value="1"/>
</dbReference>
<name>A0A9W9TRU8_9EURO</name>
<keyword evidence="4 6" id="KW-0472">Membrane</keyword>
<keyword evidence="3 6" id="KW-1133">Transmembrane helix</keyword>
<evidence type="ECO:0000256" key="2">
    <source>
        <dbReference type="ARBA" id="ARBA00022692"/>
    </source>
</evidence>
<protein>
    <submittedName>
        <fullName evidence="7">MFS general substrate transporter</fullName>
    </submittedName>
</protein>
<dbReference type="GeneID" id="83199622"/>
<dbReference type="OrthoDB" id="194139at2759"/>
<feature type="transmembrane region" description="Helical" evidence="6">
    <location>
        <begin position="47"/>
        <end position="68"/>
    </location>
</feature>
<dbReference type="InterPro" id="IPR011701">
    <property type="entry name" value="MFS"/>
</dbReference>
<dbReference type="PANTHER" id="PTHR23507:SF1">
    <property type="entry name" value="FI18259P1-RELATED"/>
    <property type="match status" value="1"/>
</dbReference>
<dbReference type="Proteomes" id="UP001150941">
    <property type="component" value="Unassembled WGS sequence"/>
</dbReference>
<organism evidence="7 8">
    <name type="scientific">Penicillium chermesinum</name>
    <dbReference type="NCBI Taxonomy" id="63820"/>
    <lineage>
        <taxon>Eukaryota</taxon>
        <taxon>Fungi</taxon>
        <taxon>Dikarya</taxon>
        <taxon>Ascomycota</taxon>
        <taxon>Pezizomycotina</taxon>
        <taxon>Eurotiomycetes</taxon>
        <taxon>Eurotiomycetidae</taxon>
        <taxon>Eurotiales</taxon>
        <taxon>Aspergillaceae</taxon>
        <taxon>Penicillium</taxon>
    </lineage>
</organism>
<dbReference type="GO" id="GO:0022857">
    <property type="term" value="F:transmembrane transporter activity"/>
    <property type="evidence" value="ECO:0007669"/>
    <property type="project" value="InterPro"/>
</dbReference>
<keyword evidence="8" id="KW-1185">Reference proteome</keyword>
<evidence type="ECO:0000256" key="5">
    <source>
        <dbReference type="SAM" id="MobiDB-lite"/>
    </source>
</evidence>
<feature type="transmembrane region" description="Helical" evidence="6">
    <location>
        <begin position="176"/>
        <end position="199"/>
    </location>
</feature>
<dbReference type="Gene3D" id="1.20.1250.20">
    <property type="entry name" value="MFS general substrate transporter like domains"/>
    <property type="match status" value="2"/>
</dbReference>
<accession>A0A9W9TRU8</accession>
<evidence type="ECO:0000256" key="1">
    <source>
        <dbReference type="ARBA" id="ARBA00004141"/>
    </source>
</evidence>
<feature type="transmembrane region" description="Helical" evidence="6">
    <location>
        <begin position="111"/>
        <end position="133"/>
    </location>
</feature>
<evidence type="ECO:0000313" key="7">
    <source>
        <dbReference type="EMBL" id="KAJ5238403.1"/>
    </source>
</evidence>
<comment type="subcellular location">
    <subcellularLocation>
        <location evidence="1">Membrane</location>
        <topology evidence="1">Multi-pass membrane protein</topology>
    </subcellularLocation>
</comment>
<feature type="transmembrane region" description="Helical" evidence="6">
    <location>
        <begin position="339"/>
        <end position="363"/>
    </location>
</feature>
<feature type="transmembrane region" description="Helical" evidence="6">
    <location>
        <begin position="441"/>
        <end position="464"/>
    </location>
</feature>
<dbReference type="Pfam" id="PF07690">
    <property type="entry name" value="MFS_1"/>
    <property type="match status" value="1"/>
</dbReference>
<feature type="transmembrane region" description="Helical" evidence="6">
    <location>
        <begin position="410"/>
        <end position="429"/>
    </location>
</feature>
<comment type="caution">
    <text evidence="7">The sequence shown here is derived from an EMBL/GenBank/DDBJ whole genome shotgun (WGS) entry which is preliminary data.</text>
</comment>
<evidence type="ECO:0000256" key="3">
    <source>
        <dbReference type="ARBA" id="ARBA00022989"/>
    </source>
</evidence>
<keyword evidence="2 6" id="KW-0812">Transmembrane</keyword>
<dbReference type="RefSeq" id="XP_058331322.1">
    <property type="nucleotide sequence ID" value="XM_058472319.1"/>
</dbReference>
<reference evidence="7" key="1">
    <citation type="submission" date="2022-11" db="EMBL/GenBank/DDBJ databases">
        <authorList>
            <person name="Petersen C."/>
        </authorList>
    </citation>
    <scope>NUCLEOTIDE SEQUENCE</scope>
    <source>
        <strain evidence="7">IBT 19713</strain>
    </source>
</reference>
<dbReference type="GO" id="GO:0016020">
    <property type="term" value="C:membrane"/>
    <property type="evidence" value="ECO:0007669"/>
    <property type="project" value="UniProtKB-SubCell"/>
</dbReference>
<evidence type="ECO:0000256" key="4">
    <source>
        <dbReference type="ARBA" id="ARBA00023136"/>
    </source>
</evidence>
<dbReference type="EMBL" id="JAPQKS010000003">
    <property type="protein sequence ID" value="KAJ5238403.1"/>
    <property type="molecule type" value="Genomic_DNA"/>
</dbReference>